<feature type="transmembrane region" description="Helical" evidence="1">
    <location>
        <begin position="114"/>
        <end position="132"/>
    </location>
</feature>
<name>A0A9W7ZQD4_9FUNG</name>
<evidence type="ECO:0000256" key="1">
    <source>
        <dbReference type="SAM" id="Phobius"/>
    </source>
</evidence>
<organism evidence="2 3">
    <name type="scientific">Mycoemilia scoparia</name>
    <dbReference type="NCBI Taxonomy" id="417184"/>
    <lineage>
        <taxon>Eukaryota</taxon>
        <taxon>Fungi</taxon>
        <taxon>Fungi incertae sedis</taxon>
        <taxon>Zoopagomycota</taxon>
        <taxon>Kickxellomycotina</taxon>
        <taxon>Kickxellomycetes</taxon>
        <taxon>Kickxellales</taxon>
        <taxon>Kickxellaceae</taxon>
        <taxon>Mycoemilia</taxon>
    </lineage>
</organism>
<evidence type="ECO:0000313" key="2">
    <source>
        <dbReference type="EMBL" id="KAJ1913736.1"/>
    </source>
</evidence>
<keyword evidence="1" id="KW-0472">Membrane</keyword>
<keyword evidence="3" id="KW-1185">Reference proteome</keyword>
<accession>A0A9W7ZQD4</accession>
<keyword evidence="1" id="KW-0812">Transmembrane</keyword>
<comment type="caution">
    <text evidence="2">The sequence shown here is derived from an EMBL/GenBank/DDBJ whole genome shotgun (WGS) entry which is preliminary data.</text>
</comment>
<keyword evidence="1" id="KW-1133">Transmembrane helix</keyword>
<proteinExistence type="predicted"/>
<sequence>MKKEPNYVDANMVNKLKILNDLSKMHIVALNNLHQFINNYDDISSGTDMWEFFKYCFFISVISVVSNMKLPYKNEDMAKFAKHFLNKFVELTQQTYGGAYLVSIKVDRRKFQEYSIYFYFCVFFTLMWLLMLTTVCPYEELEEAGFMDVWNVLAQYKEAIVNHYDSEVRADLDQQDTHTIKDIFTDSMSLVKVQIGGLEKYFNENYDKVTGVEAILPKRHTEWCGDFTSKKGKHAHEEIWRWWYNGSTSQ</sequence>
<dbReference type="EMBL" id="JANBPU010000242">
    <property type="protein sequence ID" value="KAJ1913736.1"/>
    <property type="molecule type" value="Genomic_DNA"/>
</dbReference>
<dbReference type="AlphaFoldDB" id="A0A9W7ZQD4"/>
<protein>
    <submittedName>
        <fullName evidence="2">Uncharacterized protein</fullName>
    </submittedName>
</protein>
<reference evidence="2" key="1">
    <citation type="submission" date="2022-07" db="EMBL/GenBank/DDBJ databases">
        <title>Phylogenomic reconstructions and comparative analyses of Kickxellomycotina fungi.</title>
        <authorList>
            <person name="Reynolds N.K."/>
            <person name="Stajich J.E."/>
            <person name="Barry K."/>
            <person name="Grigoriev I.V."/>
            <person name="Crous P."/>
            <person name="Smith M.E."/>
        </authorList>
    </citation>
    <scope>NUCLEOTIDE SEQUENCE</scope>
    <source>
        <strain evidence="2">NBRC 100468</strain>
    </source>
</reference>
<gene>
    <name evidence="2" type="ORF">H4219_005082</name>
</gene>
<evidence type="ECO:0000313" key="3">
    <source>
        <dbReference type="Proteomes" id="UP001150538"/>
    </source>
</evidence>
<dbReference type="Proteomes" id="UP001150538">
    <property type="component" value="Unassembled WGS sequence"/>
</dbReference>